<feature type="compositionally biased region" description="Basic residues" evidence="1">
    <location>
        <begin position="25"/>
        <end position="34"/>
    </location>
</feature>
<organism evidence="2 3">
    <name type="scientific">Pseudozyma flocculosa</name>
    <dbReference type="NCBI Taxonomy" id="84751"/>
    <lineage>
        <taxon>Eukaryota</taxon>
        <taxon>Fungi</taxon>
        <taxon>Dikarya</taxon>
        <taxon>Basidiomycota</taxon>
        <taxon>Ustilaginomycotina</taxon>
        <taxon>Ustilaginomycetes</taxon>
        <taxon>Ustilaginales</taxon>
        <taxon>Ustilaginaceae</taxon>
        <taxon>Pseudozyma</taxon>
    </lineage>
</organism>
<evidence type="ECO:0000256" key="1">
    <source>
        <dbReference type="SAM" id="MobiDB-lite"/>
    </source>
</evidence>
<dbReference type="EMBL" id="OOIP01000001">
    <property type="protein sequence ID" value="SPO35118.1"/>
    <property type="molecule type" value="Genomic_DNA"/>
</dbReference>
<proteinExistence type="predicted"/>
<sequence>MGRRGRVQGSQLGRVDWQDEVAGRWSRRRKRHERSGKAMNEDDGAPDAARDPRLWPSQSPVTRLCKASGPRGLEGMARGARGQGLGDGGRRNTKMRTESRGRAAGGGPRAPGKAAAAYLCAANWRLGGRVQRVRMRPSAQPVGPSGALLLRPRSRRMHGEDPSCLGLKLIPIASSSRQAGRRWDLERIDHIARLGKTSADHDHGVAHFFKPGRASVIWSINLCQRTIGEGPRGGYYRPLAVAPARSPTAVRHGGLDRRRLRTAASGKPCSALVSLRGVTVPARFARLPLGLLRCRFTGSTPNAHPAAGRQAGRQADTLNESRWADCHNRFIRGAAAVTPCYRRHMPTVVTDNASLCQKHVDLLRRRWLLCRCELKSRTKAVPAQPRPVLGLPVVIQPVRCCPVSSQCAPPCSALDLAVMAKQHLAVLLTAADRPARQPTQYNASRTLPYIRHQHLLDLRWPVYSTEMSMFGFRAAAPPKPTQPDACALSRTKATESGRVLVRSWSLFSELGLDGASCSSSCTSQCYRTSLRAGYR</sequence>
<protein>
    <submittedName>
        <fullName evidence="2">Uncharacterized protein</fullName>
    </submittedName>
</protein>
<reference evidence="2 3" key="1">
    <citation type="submission" date="2018-03" db="EMBL/GenBank/DDBJ databases">
        <authorList>
            <person name="Guldener U."/>
        </authorList>
    </citation>
    <scope>NUCLEOTIDE SEQUENCE [LARGE SCALE GENOMIC DNA]</scope>
    <source>
        <strain evidence="2 3">DAOM196992</strain>
    </source>
</reference>
<keyword evidence="3" id="KW-1185">Reference proteome</keyword>
<gene>
    <name evidence="2" type="ORF">PSFLO_00589</name>
</gene>
<evidence type="ECO:0000313" key="3">
    <source>
        <dbReference type="Proteomes" id="UP000323386"/>
    </source>
</evidence>
<accession>A0A5C3ES95</accession>
<dbReference type="AlphaFoldDB" id="A0A5C3ES95"/>
<evidence type="ECO:0000313" key="2">
    <source>
        <dbReference type="EMBL" id="SPO35118.1"/>
    </source>
</evidence>
<name>A0A5C3ES95_9BASI</name>
<feature type="region of interest" description="Disordered" evidence="1">
    <location>
        <begin position="1"/>
        <end position="112"/>
    </location>
</feature>
<dbReference type="Proteomes" id="UP000323386">
    <property type="component" value="Unassembled WGS sequence"/>
</dbReference>